<dbReference type="SUPFAM" id="SSF54637">
    <property type="entry name" value="Thioesterase/thiol ester dehydrase-isomerase"/>
    <property type="match status" value="1"/>
</dbReference>
<evidence type="ECO:0000313" key="5">
    <source>
        <dbReference type="EMBL" id="AXI02155.1"/>
    </source>
</evidence>
<dbReference type="PROSITE" id="PS51770">
    <property type="entry name" value="HOTDOG_ACOT"/>
    <property type="match status" value="1"/>
</dbReference>
<keyword evidence="2 3" id="KW-0378">Hydrolase</keyword>
<dbReference type="GO" id="GO:0006637">
    <property type="term" value="P:acyl-CoA metabolic process"/>
    <property type="evidence" value="ECO:0007669"/>
    <property type="project" value="TreeGrafter"/>
</dbReference>
<dbReference type="GO" id="GO:0009062">
    <property type="term" value="P:fatty acid catabolic process"/>
    <property type="evidence" value="ECO:0007669"/>
    <property type="project" value="TreeGrafter"/>
</dbReference>
<dbReference type="GO" id="GO:0005829">
    <property type="term" value="C:cytosol"/>
    <property type="evidence" value="ECO:0007669"/>
    <property type="project" value="TreeGrafter"/>
</dbReference>
<keyword evidence="6" id="KW-1185">Reference proteome</keyword>
<gene>
    <name evidence="5" type="ORF">HYN46_04370</name>
</gene>
<organism evidence="5 6">
    <name type="scientific">Aquirhabdus parva</name>
    <dbReference type="NCBI Taxonomy" id="2283318"/>
    <lineage>
        <taxon>Bacteria</taxon>
        <taxon>Pseudomonadati</taxon>
        <taxon>Pseudomonadota</taxon>
        <taxon>Gammaproteobacteria</taxon>
        <taxon>Moraxellales</taxon>
        <taxon>Moraxellaceae</taxon>
        <taxon>Aquirhabdus</taxon>
    </lineage>
</organism>
<evidence type="ECO:0000256" key="3">
    <source>
        <dbReference type="PROSITE-ProRule" id="PRU01106"/>
    </source>
</evidence>
<dbReference type="InterPro" id="IPR040170">
    <property type="entry name" value="Cytosol_ACT"/>
</dbReference>
<dbReference type="OrthoDB" id="9801856at2"/>
<comment type="similarity">
    <text evidence="1">Belongs to the acyl coenzyme A hydrolase family.</text>
</comment>
<evidence type="ECO:0000313" key="6">
    <source>
        <dbReference type="Proteomes" id="UP000253940"/>
    </source>
</evidence>
<dbReference type="Pfam" id="PF03061">
    <property type="entry name" value="4HBT"/>
    <property type="match status" value="1"/>
</dbReference>
<dbReference type="Proteomes" id="UP000253940">
    <property type="component" value="Chromosome"/>
</dbReference>
<dbReference type="AlphaFoldDB" id="A0A345P4E6"/>
<dbReference type="InterPro" id="IPR033120">
    <property type="entry name" value="HOTDOG_ACOT"/>
</dbReference>
<dbReference type="InterPro" id="IPR006683">
    <property type="entry name" value="Thioestr_dom"/>
</dbReference>
<feature type="domain" description="HotDog ACOT-type" evidence="4">
    <location>
        <begin position="17"/>
        <end position="129"/>
    </location>
</feature>
<dbReference type="EMBL" id="CP031222">
    <property type="protein sequence ID" value="AXI02155.1"/>
    <property type="molecule type" value="Genomic_DNA"/>
</dbReference>
<protein>
    <submittedName>
        <fullName evidence="5">Acyl-CoA thioesterase</fullName>
    </submittedName>
</protein>
<dbReference type="InterPro" id="IPR029069">
    <property type="entry name" value="HotDog_dom_sf"/>
</dbReference>
<dbReference type="PANTHER" id="PTHR11049:SF5">
    <property type="entry name" value="ACYL-COA THIOESTER HYDROLASE YCIA"/>
    <property type="match status" value="1"/>
</dbReference>
<proteinExistence type="inferred from homology"/>
<dbReference type="PANTHER" id="PTHR11049">
    <property type="entry name" value="ACYL COENZYME A THIOESTER HYDROLASE"/>
    <property type="match status" value="1"/>
</dbReference>
<evidence type="ECO:0000259" key="4">
    <source>
        <dbReference type="PROSITE" id="PS51770"/>
    </source>
</evidence>
<accession>A0A345P4E6</accession>
<dbReference type="RefSeq" id="WP_114898265.1">
    <property type="nucleotide sequence ID" value="NZ_CP031222.1"/>
</dbReference>
<dbReference type="GO" id="GO:0052816">
    <property type="term" value="F:long-chain fatty acyl-CoA hydrolase activity"/>
    <property type="evidence" value="ECO:0007669"/>
    <property type="project" value="TreeGrafter"/>
</dbReference>
<dbReference type="CDD" id="cd03442">
    <property type="entry name" value="BFIT_BACH"/>
    <property type="match status" value="1"/>
</dbReference>
<sequence length="140" mass="15346">MTDIAQNLSVHTQDNQPSGLLSLQTVAMPADTNWSGDVFGGWLVSQMDLAGAVYARLHSKGRVVTVSIDKVVFHAPVKVGSILACYTKMLRIGNTSMQMLIEVWEIHDDKLDARKMTDGIFTYVAIDADGVKRKVPPLSE</sequence>
<evidence type="ECO:0000256" key="2">
    <source>
        <dbReference type="ARBA" id="ARBA00022801"/>
    </source>
</evidence>
<dbReference type="Gene3D" id="3.10.129.10">
    <property type="entry name" value="Hotdog Thioesterase"/>
    <property type="match status" value="1"/>
</dbReference>
<dbReference type="KEGG" id="mbah:HYN46_04370"/>
<evidence type="ECO:0000256" key="1">
    <source>
        <dbReference type="ARBA" id="ARBA00010458"/>
    </source>
</evidence>
<name>A0A345P4E6_9GAMM</name>
<reference evidence="5 6" key="1">
    <citation type="submission" date="2018-07" db="EMBL/GenBank/DDBJ databases">
        <title>Genome sequencing of Moraxellaceae gen. HYN0046.</title>
        <authorList>
            <person name="Kim M."/>
            <person name="Yi H."/>
        </authorList>
    </citation>
    <scope>NUCLEOTIDE SEQUENCE [LARGE SCALE GENOMIC DNA]</scope>
    <source>
        <strain evidence="5 6">HYN0046</strain>
    </source>
</reference>